<evidence type="ECO:0000256" key="3">
    <source>
        <dbReference type="SAM" id="MobiDB-lite"/>
    </source>
</evidence>
<dbReference type="Gene3D" id="2.150.10.10">
    <property type="entry name" value="Serralysin-like metalloprotease, C-terminal"/>
    <property type="match status" value="3"/>
</dbReference>
<dbReference type="AlphaFoldDB" id="A0A1N7Q540"/>
<dbReference type="SUPFAM" id="SSF51120">
    <property type="entry name" value="beta-Roll"/>
    <property type="match status" value="3"/>
</dbReference>
<evidence type="ECO:0000313" key="5">
    <source>
        <dbReference type="EMBL" id="SIT17926.1"/>
    </source>
</evidence>
<dbReference type="SUPFAM" id="SSF55797">
    <property type="entry name" value="PR-1-like"/>
    <property type="match status" value="1"/>
</dbReference>
<reference evidence="6" key="1">
    <citation type="submission" date="2017-01" db="EMBL/GenBank/DDBJ databases">
        <authorList>
            <person name="Varghese N."/>
            <person name="Submissions S."/>
        </authorList>
    </citation>
    <scope>NUCLEOTIDE SEQUENCE [LARGE SCALE GENOMIC DNA]</scope>
    <source>
        <strain evidence="6">DSM 29430</strain>
    </source>
</reference>
<feature type="compositionally biased region" description="Gly residues" evidence="3">
    <location>
        <begin position="304"/>
        <end position="325"/>
    </location>
</feature>
<dbReference type="SUPFAM" id="SSF49452">
    <property type="entry name" value="Starch-binding domain-like"/>
    <property type="match status" value="1"/>
</dbReference>
<feature type="region of interest" description="Disordered" evidence="3">
    <location>
        <begin position="304"/>
        <end position="328"/>
    </location>
</feature>
<dbReference type="InterPro" id="IPR014044">
    <property type="entry name" value="CAP_dom"/>
</dbReference>
<dbReference type="EMBL" id="FTOQ01000028">
    <property type="protein sequence ID" value="SIT17926.1"/>
    <property type="molecule type" value="Genomic_DNA"/>
</dbReference>
<dbReference type="InterPro" id="IPR050557">
    <property type="entry name" value="RTX_toxin/Mannuronan_C5-epim"/>
</dbReference>
<evidence type="ECO:0000256" key="2">
    <source>
        <dbReference type="ARBA" id="ARBA00022525"/>
    </source>
</evidence>
<feature type="domain" description="SCP" evidence="4">
    <location>
        <begin position="69"/>
        <end position="190"/>
    </location>
</feature>
<dbReference type="STRING" id="633194.SAMN05421759_1285"/>
<dbReference type="Pfam" id="PF00188">
    <property type="entry name" value="CAP"/>
    <property type="match status" value="1"/>
</dbReference>
<accession>A0A1N7Q540</accession>
<dbReference type="GO" id="GO:0030246">
    <property type="term" value="F:carbohydrate binding"/>
    <property type="evidence" value="ECO:0007669"/>
    <property type="project" value="InterPro"/>
</dbReference>
<evidence type="ECO:0000259" key="4">
    <source>
        <dbReference type="Pfam" id="PF00188"/>
    </source>
</evidence>
<dbReference type="RefSeq" id="WP_076451290.1">
    <property type="nucleotide sequence ID" value="NZ_FTOQ01000028.1"/>
</dbReference>
<dbReference type="Proteomes" id="UP000186684">
    <property type="component" value="Unassembled WGS sequence"/>
</dbReference>
<dbReference type="Gene3D" id="2.60.40.1120">
    <property type="entry name" value="Carboxypeptidase-like, regulatory domain"/>
    <property type="match status" value="1"/>
</dbReference>
<dbReference type="GO" id="GO:0005576">
    <property type="term" value="C:extracellular region"/>
    <property type="evidence" value="ECO:0007669"/>
    <property type="project" value="UniProtKB-SubCell"/>
</dbReference>
<evidence type="ECO:0000313" key="6">
    <source>
        <dbReference type="Proteomes" id="UP000186684"/>
    </source>
</evidence>
<dbReference type="PRINTS" id="PR00313">
    <property type="entry name" value="CABNDNGRPT"/>
</dbReference>
<evidence type="ECO:0000256" key="1">
    <source>
        <dbReference type="ARBA" id="ARBA00004613"/>
    </source>
</evidence>
<dbReference type="InterPro" id="IPR001343">
    <property type="entry name" value="Hemolysn_Ca-bd"/>
</dbReference>
<dbReference type="GO" id="GO:0005509">
    <property type="term" value="F:calcium ion binding"/>
    <property type="evidence" value="ECO:0007669"/>
    <property type="project" value="InterPro"/>
</dbReference>
<dbReference type="Pfam" id="PF00353">
    <property type="entry name" value="HemolysinCabind"/>
    <property type="match status" value="5"/>
</dbReference>
<dbReference type="PROSITE" id="PS00330">
    <property type="entry name" value="HEMOLYSIN_CALCIUM"/>
    <property type="match status" value="4"/>
</dbReference>
<dbReference type="CDD" id="cd05379">
    <property type="entry name" value="CAP_bacterial"/>
    <property type="match status" value="1"/>
</dbReference>
<proteinExistence type="predicted"/>
<dbReference type="InterPro" id="IPR018511">
    <property type="entry name" value="Hemolysin-typ_Ca-bd_CS"/>
</dbReference>
<protein>
    <submittedName>
        <fullName evidence="5">Hemolysin-type calcium-binding repeat-containing protein</fullName>
    </submittedName>
</protein>
<dbReference type="InterPro" id="IPR011049">
    <property type="entry name" value="Serralysin-like_metalloprot_C"/>
</dbReference>
<dbReference type="InterPro" id="IPR013784">
    <property type="entry name" value="Carb-bd-like_fold"/>
</dbReference>
<sequence length="572" mass="56940">MAIYLPPPEVTPSVAEQYYLCLINRDRADPAGAYDRLLAEATPGTEAAIAFFGVSLSMLEDQLAAFPPVPPLAWNGALASSAEAHSLLIVQYDTQSHNLPGEPGLYERIVAAGYSDLRAVAENVYAYSDGPLHGHAAFLIDWGYGPGGMQSPAGHRIAILSPTYTEIGIGIVTDTSGATQVGTEIVTQHFGTTWDPQAQIVGVVIDDADGDDFYDPGEGMGGVTVTATGVEETYVTTSWEAGGYQMALPPGTYTVTFSGGGLDGTITETVTVSAQNVSLDVEADAARPGGLTLSGGGGGDVLSGGALGDTLSGRGGGDTLQGGAGDDTISGGAGFDAIEGGDGADLIEGSGGFDTISGGAGDDTLSGNAGSDEIAGGTGADLIEGGIGADTLSGNAGADRILGADGADLISGQDDNDTLIGNAGADTLSGGDGADLLRGGINRDRLSGGEGADRLEGGDGWDTLMGGAGDDTLLGNAGSDTLTGGAGDDLLHGGIGADTFTFAAGEGSDTIVAFQAGIDTLLLDPALLAGADLADHARLEGAALILDFGAAGQIALDGVTDLTEIEADILWM</sequence>
<name>A0A1N7Q540_9RHOB</name>
<keyword evidence="6" id="KW-1185">Reference proteome</keyword>
<dbReference type="PANTHER" id="PTHR38340:SF1">
    <property type="entry name" value="S-LAYER PROTEIN"/>
    <property type="match status" value="1"/>
</dbReference>
<dbReference type="OrthoDB" id="419320at2"/>
<dbReference type="Gene3D" id="3.40.33.10">
    <property type="entry name" value="CAP"/>
    <property type="match status" value="1"/>
</dbReference>
<keyword evidence="2" id="KW-0964">Secreted</keyword>
<gene>
    <name evidence="5" type="ORF">SAMN05421759_1285</name>
</gene>
<dbReference type="PANTHER" id="PTHR38340">
    <property type="entry name" value="S-LAYER PROTEIN"/>
    <property type="match status" value="1"/>
</dbReference>
<organism evidence="5 6">
    <name type="scientific">Roseivivax lentus</name>
    <dbReference type="NCBI Taxonomy" id="633194"/>
    <lineage>
        <taxon>Bacteria</taxon>
        <taxon>Pseudomonadati</taxon>
        <taxon>Pseudomonadota</taxon>
        <taxon>Alphaproteobacteria</taxon>
        <taxon>Rhodobacterales</taxon>
        <taxon>Roseobacteraceae</taxon>
        <taxon>Roseivivax</taxon>
    </lineage>
</organism>
<comment type="subcellular location">
    <subcellularLocation>
        <location evidence="1">Secreted</location>
    </subcellularLocation>
</comment>
<dbReference type="InterPro" id="IPR035940">
    <property type="entry name" value="CAP_sf"/>
</dbReference>